<comment type="similarity">
    <text evidence="2">Belongs to the LEG1 family.</text>
</comment>
<feature type="signal peptide" evidence="6">
    <location>
        <begin position="1"/>
        <end position="22"/>
    </location>
</feature>
<evidence type="ECO:0000313" key="7">
    <source>
        <dbReference type="Proteomes" id="UP001652624"/>
    </source>
</evidence>
<sequence>MAFFSLWACVLVGCFSASLAEALNLSAVYPPLWDESPGQLSDYRVENRKYIIDPWIYLERMGMYRILLNKTAKYFETYGPENEQNTLWGLPLQHGWQYGSGRLADPTGRTDCGYESNPFCISEESWWADLNYFLCVLPFLSAVDSGIMGIQPDQVILLPPPTSQTKFCLTVSSCWSSYPELMKKWNTFYQHLKSDCRNFDGLLVDLWAAHTSTLFATSKYFEDRFDNYAVPETNFGKAWIVVVEYLAIYKFPTVLHKVYAFQKGLPPRLLATDDKAPFISDFTDLQNMLLSFVNILYCVNSKAGLIQTLDSLK</sequence>
<dbReference type="PANTHER" id="PTHR18820:SF1">
    <property type="entry name" value="PROTEIN LEG1 HOMOLOG"/>
    <property type="match status" value="1"/>
</dbReference>
<evidence type="ECO:0000256" key="4">
    <source>
        <dbReference type="ARBA" id="ARBA00022729"/>
    </source>
</evidence>
<dbReference type="Proteomes" id="UP001652624">
    <property type="component" value="Chromosome 4"/>
</dbReference>
<gene>
    <name evidence="8" type="primary">C4H6orf58</name>
</gene>
<evidence type="ECO:0000256" key="3">
    <source>
        <dbReference type="ARBA" id="ARBA00022525"/>
    </source>
</evidence>
<dbReference type="InterPro" id="IPR008499">
    <property type="entry name" value="Leg1"/>
</dbReference>
<evidence type="ECO:0000256" key="1">
    <source>
        <dbReference type="ARBA" id="ARBA00004613"/>
    </source>
</evidence>
<feature type="chain" id="PRO_5047439009" evidence="6">
    <location>
        <begin position="23"/>
        <end position="313"/>
    </location>
</feature>
<evidence type="ECO:0000256" key="6">
    <source>
        <dbReference type="SAM" id="SignalP"/>
    </source>
</evidence>
<keyword evidence="7" id="KW-1185">Reference proteome</keyword>
<protein>
    <submittedName>
        <fullName evidence="8">Protein LEG1 homolog</fullName>
    </submittedName>
</protein>
<evidence type="ECO:0000313" key="8">
    <source>
        <dbReference type="RefSeq" id="XP_060046818.1"/>
    </source>
</evidence>
<dbReference type="PANTHER" id="PTHR18820">
    <property type="entry name" value="LEG1"/>
    <property type="match status" value="1"/>
</dbReference>
<proteinExistence type="inferred from homology"/>
<evidence type="ECO:0000256" key="5">
    <source>
        <dbReference type="ARBA" id="ARBA00023180"/>
    </source>
</evidence>
<comment type="subcellular location">
    <subcellularLocation>
        <location evidence="1">Secreted</location>
    </subcellularLocation>
</comment>
<accession>A0ABM3XDC0</accession>
<organism evidence="7 8">
    <name type="scientific">Erinaceus europaeus</name>
    <name type="common">Western European hedgehog</name>
    <dbReference type="NCBI Taxonomy" id="9365"/>
    <lineage>
        <taxon>Eukaryota</taxon>
        <taxon>Metazoa</taxon>
        <taxon>Chordata</taxon>
        <taxon>Craniata</taxon>
        <taxon>Vertebrata</taxon>
        <taxon>Euteleostomi</taxon>
        <taxon>Mammalia</taxon>
        <taxon>Eutheria</taxon>
        <taxon>Laurasiatheria</taxon>
        <taxon>Eulipotyphla</taxon>
        <taxon>Erinaceidae</taxon>
        <taxon>Erinaceinae</taxon>
        <taxon>Erinaceus</taxon>
    </lineage>
</organism>
<evidence type="ECO:0000256" key="2">
    <source>
        <dbReference type="ARBA" id="ARBA00009122"/>
    </source>
</evidence>
<keyword evidence="4 6" id="KW-0732">Signal</keyword>
<keyword evidence="5" id="KW-0325">Glycoprotein</keyword>
<dbReference type="RefSeq" id="XP_060046818.1">
    <property type="nucleotide sequence ID" value="XM_060190835.1"/>
</dbReference>
<dbReference type="GeneID" id="103115247"/>
<keyword evidence="3" id="KW-0964">Secreted</keyword>
<reference evidence="8" key="1">
    <citation type="submission" date="2025-08" db="UniProtKB">
        <authorList>
            <consortium name="RefSeq"/>
        </authorList>
    </citation>
    <scope>IDENTIFICATION</scope>
</reference>
<name>A0ABM3XDC0_ERIEU</name>
<dbReference type="Pfam" id="PF05612">
    <property type="entry name" value="Leg1"/>
    <property type="match status" value="1"/>
</dbReference>